<accession>A0A814QJZ6</accession>
<evidence type="ECO:0000313" key="2">
    <source>
        <dbReference type="EMBL" id="CAF1120741.1"/>
    </source>
</evidence>
<keyword evidence="5" id="KW-1185">Reference proteome</keyword>
<name>A0A814QJZ6_9BILA</name>
<protein>
    <submittedName>
        <fullName evidence="2">Uncharacterized protein</fullName>
    </submittedName>
</protein>
<dbReference type="Proteomes" id="UP000681722">
    <property type="component" value="Unassembled WGS sequence"/>
</dbReference>
<proteinExistence type="predicted"/>
<sequence>MPQQLSRRLEKSFVMKRTDRTFFSIPVDQALECSVNRLGKGKNGVSGKFSSPGIESFCQTLIFRTMIYSAINDIVEIETDDNDSHITCQQNRLELDMRDLQVIVTTLNEEKLFRDHKQNLTQLLSAKIIHEAIVDDICSSFDRGELELKKFIKERLIDRSVDIDAKMQTMKTLKLIDTDTYGLNKPKAQKKVGVH</sequence>
<evidence type="ECO:0000313" key="4">
    <source>
        <dbReference type="EMBL" id="CAF3884309.1"/>
    </source>
</evidence>
<comment type="caution">
    <text evidence="2">The sequence shown here is derived from an EMBL/GenBank/DDBJ whole genome shotgun (WGS) entry which is preliminary data.</text>
</comment>
<dbReference type="EMBL" id="CAJNOQ010006031">
    <property type="protein sequence ID" value="CAF1120741.1"/>
    <property type="molecule type" value="Genomic_DNA"/>
</dbReference>
<reference evidence="2" key="1">
    <citation type="submission" date="2021-02" db="EMBL/GenBank/DDBJ databases">
        <authorList>
            <person name="Nowell W R."/>
        </authorList>
    </citation>
    <scope>NUCLEOTIDE SEQUENCE</scope>
</reference>
<dbReference type="Proteomes" id="UP000663829">
    <property type="component" value="Unassembled WGS sequence"/>
</dbReference>
<evidence type="ECO:0000313" key="5">
    <source>
        <dbReference type="Proteomes" id="UP000663829"/>
    </source>
</evidence>
<dbReference type="EMBL" id="CAJNOK010007205">
    <property type="protein sequence ID" value="CAF1027583.1"/>
    <property type="molecule type" value="Genomic_DNA"/>
</dbReference>
<organism evidence="2 5">
    <name type="scientific">Didymodactylos carnosus</name>
    <dbReference type="NCBI Taxonomy" id="1234261"/>
    <lineage>
        <taxon>Eukaryota</taxon>
        <taxon>Metazoa</taxon>
        <taxon>Spiralia</taxon>
        <taxon>Gnathifera</taxon>
        <taxon>Rotifera</taxon>
        <taxon>Eurotatoria</taxon>
        <taxon>Bdelloidea</taxon>
        <taxon>Philodinida</taxon>
        <taxon>Philodinidae</taxon>
        <taxon>Didymodactylos</taxon>
    </lineage>
</organism>
<dbReference type="EMBL" id="CAJOBC010006031">
    <property type="protein sequence ID" value="CAF3884309.1"/>
    <property type="molecule type" value="Genomic_DNA"/>
</dbReference>
<dbReference type="Proteomes" id="UP000677228">
    <property type="component" value="Unassembled WGS sequence"/>
</dbReference>
<dbReference type="Proteomes" id="UP000682733">
    <property type="component" value="Unassembled WGS sequence"/>
</dbReference>
<evidence type="ECO:0000313" key="3">
    <source>
        <dbReference type="EMBL" id="CAF3795946.1"/>
    </source>
</evidence>
<dbReference type="AlphaFoldDB" id="A0A814QJZ6"/>
<gene>
    <name evidence="2" type="ORF">GPM918_LOCUS19677</name>
    <name evidence="1" type="ORF">OVA965_LOCUS15821</name>
    <name evidence="4" type="ORF">SRO942_LOCUS19674</name>
    <name evidence="3" type="ORF">TMI583_LOCUS15829</name>
</gene>
<dbReference type="EMBL" id="CAJOBA010007215">
    <property type="protein sequence ID" value="CAF3795946.1"/>
    <property type="molecule type" value="Genomic_DNA"/>
</dbReference>
<evidence type="ECO:0000313" key="1">
    <source>
        <dbReference type="EMBL" id="CAF1027583.1"/>
    </source>
</evidence>